<dbReference type="GeneID" id="39588447"/>
<organism evidence="1 2">
    <name type="scientific">Apiotrichum porosum</name>
    <dbReference type="NCBI Taxonomy" id="105984"/>
    <lineage>
        <taxon>Eukaryota</taxon>
        <taxon>Fungi</taxon>
        <taxon>Dikarya</taxon>
        <taxon>Basidiomycota</taxon>
        <taxon>Agaricomycotina</taxon>
        <taxon>Tremellomycetes</taxon>
        <taxon>Trichosporonales</taxon>
        <taxon>Trichosporonaceae</taxon>
        <taxon>Apiotrichum</taxon>
    </lineage>
</organism>
<protein>
    <submittedName>
        <fullName evidence="1">Uncharacterized protein</fullName>
    </submittedName>
</protein>
<dbReference type="AlphaFoldDB" id="A0A427XDN2"/>
<dbReference type="RefSeq" id="XP_028472112.1">
    <property type="nucleotide sequence ID" value="XM_028619539.1"/>
</dbReference>
<name>A0A427XDN2_9TREE</name>
<evidence type="ECO:0000313" key="1">
    <source>
        <dbReference type="EMBL" id="RSH76965.1"/>
    </source>
</evidence>
<sequence length="344" mass="37474">MDNTNRRACSKALAKVEKDANLPKVSSPDLSAMVLQPHIASAIVDYVYQSYNLPLIVYKPADLCTLKSRTRTLGRILQVCKAFYHPATRHLYSSLSVDLAGGEDPRSNSLLEPLTDTGNKTTLLLFTKHLRIGRHTAKECGAFTSSGGSITLPNLQTLVIDTTQTCDEVDSCYANVCGLTSKLKPTDKLLLVADAEAFSPAEWPISDLTNAIARLSTAVSTVEVQLGLAGVLWLPKLLGVKYGPSVTKLVFVVETDGPSDYAHFIRCAEDDAFQQASRCLLARLRDPNNQVQFITVVIRLSGTGTGTGPSADWFLLKTQVYKLIWAGALSEFSMGTRSRMVLDM</sequence>
<comment type="caution">
    <text evidence="1">The sequence shown here is derived from an EMBL/GenBank/DDBJ whole genome shotgun (WGS) entry which is preliminary data.</text>
</comment>
<accession>A0A427XDN2</accession>
<reference evidence="1 2" key="1">
    <citation type="submission" date="2018-11" db="EMBL/GenBank/DDBJ databases">
        <title>Genome sequence of Apiotrichum porosum DSM 27194.</title>
        <authorList>
            <person name="Aliyu H."/>
            <person name="Gorte O."/>
            <person name="Ochsenreither K."/>
        </authorList>
    </citation>
    <scope>NUCLEOTIDE SEQUENCE [LARGE SCALE GENOMIC DNA]</scope>
    <source>
        <strain evidence="1 2">DSM 27194</strain>
    </source>
</reference>
<keyword evidence="2" id="KW-1185">Reference proteome</keyword>
<proteinExistence type="predicted"/>
<evidence type="ECO:0000313" key="2">
    <source>
        <dbReference type="Proteomes" id="UP000279236"/>
    </source>
</evidence>
<dbReference type="Proteomes" id="UP000279236">
    <property type="component" value="Unassembled WGS sequence"/>
</dbReference>
<dbReference type="EMBL" id="RSCE01000019">
    <property type="protein sequence ID" value="RSH76965.1"/>
    <property type="molecule type" value="Genomic_DNA"/>
</dbReference>
<gene>
    <name evidence="1" type="ORF">EHS24_003904</name>
</gene>